<evidence type="ECO:0000256" key="3">
    <source>
        <dbReference type="ARBA" id="ARBA00022490"/>
    </source>
</evidence>
<protein>
    <recommendedName>
        <fullName evidence="7">Calponin-homology (CH) domain-containing protein</fullName>
    </recommendedName>
</protein>
<dbReference type="Gene3D" id="1.10.418.10">
    <property type="entry name" value="Calponin-like domain"/>
    <property type="match status" value="1"/>
</dbReference>
<dbReference type="InterPro" id="IPR008962">
    <property type="entry name" value="PapD-like_sf"/>
</dbReference>
<dbReference type="InterPro" id="IPR001715">
    <property type="entry name" value="CH_dom"/>
</dbReference>
<feature type="compositionally biased region" description="Polar residues" evidence="6">
    <location>
        <begin position="2656"/>
        <end position="2678"/>
    </location>
</feature>
<feature type="region of interest" description="Disordered" evidence="6">
    <location>
        <begin position="2149"/>
        <end position="2183"/>
    </location>
</feature>
<dbReference type="InterPro" id="IPR013783">
    <property type="entry name" value="Ig-like_fold"/>
</dbReference>
<comment type="subcellular location">
    <subcellularLocation>
        <location evidence="1">Cell projection</location>
        <location evidence="1">Cilium</location>
    </subcellularLocation>
    <subcellularLocation>
        <location evidence="2">Cytoplasm</location>
    </subcellularLocation>
</comment>
<gene>
    <name evidence="8" type="ORF">CVLEPA_LOCUS14758</name>
</gene>
<evidence type="ECO:0000256" key="6">
    <source>
        <dbReference type="SAM" id="MobiDB-lite"/>
    </source>
</evidence>
<dbReference type="InterPro" id="IPR036872">
    <property type="entry name" value="CH_dom_sf"/>
</dbReference>
<evidence type="ECO:0000313" key="8">
    <source>
        <dbReference type="EMBL" id="CAK8683716.1"/>
    </source>
</evidence>
<name>A0ABP0FYT5_CLALP</name>
<dbReference type="Pfam" id="PF26579">
    <property type="entry name" value="Ig_CFAP47"/>
    <property type="match status" value="1"/>
</dbReference>
<feature type="compositionally biased region" description="Polar residues" evidence="6">
    <location>
        <begin position="1478"/>
        <end position="1495"/>
    </location>
</feature>
<feature type="compositionally biased region" description="Polar residues" evidence="6">
    <location>
        <begin position="1528"/>
        <end position="1538"/>
    </location>
</feature>
<sequence length="3367" mass="371224">MDEDVAGVRISPPVVEFIDADVNEPYRTSLIVQNVSKFSKRIRFHGPITEKFKLNVTNPQRPVAPGMEIFATVEYISDVAEDARDRIILSVDDDVIEIPLYAYTPTPLLDLESPVDFGMVVANSRVVSQEVAVINHGSMDGKFSISYTGSLPIVIIPTSGSIAPKTIQLVKVELITEAPGKFAEFAEVKLEGMKDTKLEIKGCVVEQSLQLFASNNQSPLKCVTFGPAYYGTDRIEPAYLFNNGPEPIKWVSVLEEGADGEEAGTDLTKSTAAMLATSPAERIRGRAYDILTSLITVFPNQGAIGPYQKVPVYFRFSPRFNSSSVGWEATEKPPPRQDFALFMMFEIVGSNDSFLSDVVKPNKKIEVAVTATAIPVLINIQPSNTFDFGEVLCGDHSSVLCTLTNESALLPLNIKCKKVAHFNVIPAQAKISPGSSQDIMISFQPNQAGTFDPLQMIDVLGKVCDEDQDNADVTKLSVKPFQTVPIQLIGSSIAIPRGREPRVNPGITPLVTNETGQFVDITFDDMKRVKGQLRPTVINANNALLHLQNEVKTSSAGSNARVAFPNDRAQSIRPSRKDEEYQTPFTRSKRHTYVDPDYTYTIGEEEARRHHKQKYAQFLRDCASKRQQKNQTKEYNELNNDTDVDLKPAVGLKPPSLSAKEIESPAPYQKPPLHEKHRLLTTRQLANQERKAITRPVSEGLNAVPITSIEKMDCKRELTPQDLHKVVIGPPTIDFGEVCLRSTNHKQLHIVNNLDHYILVQVTIDCKELRQTSPLSQVIPAQSKAQFTLVFESNTQGKFQRSISYSVNSQHESHVLVLARIIPVALELSCNDLELTPEAGVPAEAGYRSTVTLYNRRNYPAEFTWSPILTDRGTAFSIRPATGTVEAYKDLNCEVVFHPSYFAPLEGDFHMQVHNGNSMKLNCLAKLGATNVQFVERRILFGSVPLNMKTTRTALLHNSGNNHAMFYVINSNPFPGMTVSPVHGIVPVGGNAELKIVLSPTAVVKFDTWIQVNIRGWKTIDLRMGGTVEPPEVDIDIKAFKFHGVYCNSVVAIPFNLVNYTTTRVKAEFDLTKYSDFTLEFPEEQLEDDPGERELLSPNTYAVELVGQQTLACVLNFNPTSVASYDFNLPVVINKTGAPSPTPSTFPPTPVPSEKHIVTPRPVIITIPTPRRRVVATALRPTLQLSTSRLNFSLPVSFMEMSVPDNAGGDQQFLILSNKSDSPLSWELDVNSVKNFVEDSAFTFLKPGGAWYSPNKVAGTLNPRDPYQLRVIFCPKKVGSYVYNIPLILNDDKEKPYRHLTLNAMLQAPNITFDPLALVLTPVPLATAVYAEFNVIASGYVKTNILKIDVPDVEADDGTKITCFALEFPNGSTIPGPKSTALDEKVSVNIPCVLTFSSHTPVSATVDIVLTDEAGRKFCLPVTATADNCLLTVYPFLAAHRNDHQIVCEQDKSLRGPSHDANSASLGEAVLVPCVSPQRPSTRGSTSATSSHFGTASSSFDESSNAASESEYGHSSRDGAQPAIPAHSDTTGTGTSHRGQGAKNAVKDAASLQKTVSMSAKNTEDPSAQRELMSRSLGSAVFPFESSAEAHFHQEVLLAAQRWISAHGWPGGPFPVTVPQTLRCLVTRIPYDDDDTGVSVKKEATANGKGAKGTMGGWDTNLKKDVKTIYDMLQHLCGRLVPGIPINQPLPRDPTERVLQLHWQHSTLLTFLRGQGASVSAIRPEFLLTPREYRRWVKIRERETKRDDKGKLNQSEEVKQVAEEKASSASAVRIEEELFESVSKRAWTDLLLQLFKVLVLSRITPSQYNKMKPIHKGVSMPKINVNPLVSNVYSVGERIVLAWLNHHYGQQRHIVWGNRRYLPSEKCKGGLPPSRWVVNFDYDLLDGLVLAAVVSAYCPWLINEYFSEMYTAPASPEQCLHNTLILVRALRKASIDYDVQATDITDPNPIALLLLCVYLYQNLPQYVPKSKIHFVGPLHSTVRRQVRITNPSVRALKYIASISGRDAADFKLPGGEEVNVPLRGDVSIDVQFTSRLLRPADAVLVLVGRRDTPVFGYSRPSGTIGSTLVFTIKTSIDDIHPSKVIRADSPCYELKKIDVPITNPFPNPGAFRIVLVESCDGPPSPLDIGRRHGIARSTRKTLSSRIKSVKSRIDHGQPKESLPPATPPSEDFHVPDEGKVTSAGPTMTSQLTAFYCHQSHISLNVGQSSVLQLDFLPFTLGRKFCSILLVDENVGEFLYAVEAVSSLPLPSVVPFNFASKHSVRITSAAAARRGKGLFGGDDRVVYWKCENNGNLVENLLIPVTNDSKERALRVAAKQRMSKKEQERRSLTGTLESGTVTAAIAAMGLVDNDLIQDQENCLMPPTSAPPRPAGVTFKVEASSEWFEVPSTITVPSPMTFGPPPATEMISMNAGPNDRQDDGIVPLEVRFTPKGPGHYPCDIALKSPNDVRVYRVECTVNSVGTTARLDFHAPAHQSITQSIPIQNTTKQDWKMDCIVEADGFEGPKYLFAKAGQTAYYKLMFKPHYECTVAGRLIIQTRYDGTEHLFNLFGVGESPLSLEHIIVPCKCREATTRTVTVPNYAPHKLTYKVMTDIPCLEGDALVTVLKGETAEYKFTLLPWQRGVTTGMLAFTVDDMEKARSFDKDDSDSDKDDLVSTDQSQTQGYESKTPSFLTPQSSQVTGLSGYRVWYSIEVQAEPADPVDVINVECPVQGVKEIEIPVKNPSGERVEYDVDIIADLVEGDAKFVLAPRIPAVYRLRYQPREVGRAEGSVIFCSPHTGEFWYKLKFDCVPPSPKHLPAMECHLGRWTRQYITLSNTTDETMTVEAGLSNNVNFSLDIPLFSSVSVDSDNPKLLFKIPAQSKMEIPVQFMPTNLGAASHQTTITFKSKQLGEVCYLVSGRGLAPQTMEPLSVSAGVGSSTSLILPFRNPTDAPVLVDVNLSDSDHTMNSISASVIRNNITVDSAFCLLLKHTTNIRLEPRQTLDIPFTFSPDKMRRHEGALSISLSRDDGEAWPEENAGMEDFTGLGRFTAETEMGPLNRADDGSVKAIRWVFPVHGIPEVRSKETKEAILQCQARSRIEERLEVTLTGAVPSSASGHDLTKLRAVTPLDRQRSAAKNEGVVVEGHSIAEEFSYAIDYPEHGDVRQQIEQALAVSLVRKQRNPHTGMVVLVFNLVFSPFRPMNYTVSLTVASATGGVWSFPLSIRASEPPPDDVICVEAAGLGKGSTVSFLLYSHSKHPTPFNAFFVNGSDLEFSVSPATGELQPQGTSGTRLSVTFTPNMYGRFYKARLIVQTLDMQWTYDVKGVTPEYRVPNVSSTILHTTPSRPRVIAQRPRVNYVRKNLKLNATAVSSPIKGTRLLNRITTQ</sequence>
<feature type="compositionally biased region" description="Basic and acidic residues" evidence="6">
    <location>
        <begin position="2170"/>
        <end position="2179"/>
    </location>
</feature>
<keyword evidence="9" id="KW-1185">Reference proteome</keyword>
<dbReference type="SUPFAM" id="SSF49354">
    <property type="entry name" value="PapD-like"/>
    <property type="match status" value="1"/>
</dbReference>
<dbReference type="PANTHER" id="PTHR45912">
    <property type="entry name" value="CILIA- AND FLAGELLA-ASSOCIATED PROTEIN 47"/>
    <property type="match status" value="1"/>
</dbReference>
<dbReference type="PANTHER" id="PTHR45912:SF3">
    <property type="entry name" value="CILIA- AND FLAGELLA-ASSOCIATED PROTEIN 47"/>
    <property type="match status" value="1"/>
</dbReference>
<organism evidence="8 9">
    <name type="scientific">Clavelina lepadiformis</name>
    <name type="common">Light-bulb sea squirt</name>
    <name type="synonym">Ascidia lepadiformis</name>
    <dbReference type="NCBI Taxonomy" id="159417"/>
    <lineage>
        <taxon>Eukaryota</taxon>
        <taxon>Metazoa</taxon>
        <taxon>Chordata</taxon>
        <taxon>Tunicata</taxon>
        <taxon>Ascidiacea</taxon>
        <taxon>Aplousobranchia</taxon>
        <taxon>Clavelinidae</taxon>
        <taxon>Clavelina</taxon>
    </lineage>
</organism>
<dbReference type="PROSITE" id="PS50021">
    <property type="entry name" value="CH"/>
    <property type="match status" value="1"/>
</dbReference>
<evidence type="ECO:0000256" key="1">
    <source>
        <dbReference type="ARBA" id="ARBA00004138"/>
    </source>
</evidence>
<feature type="region of interest" description="Disordered" evidence="6">
    <location>
        <begin position="2641"/>
        <end position="2678"/>
    </location>
</feature>
<dbReference type="Pfam" id="PF22544">
    <property type="entry name" value="HYDIN_VesB_CFA65-like_Ig"/>
    <property type="match status" value="1"/>
</dbReference>
<keyword evidence="3" id="KW-0963">Cytoplasm</keyword>
<evidence type="ECO:0000256" key="2">
    <source>
        <dbReference type="ARBA" id="ARBA00004496"/>
    </source>
</evidence>
<evidence type="ECO:0000256" key="5">
    <source>
        <dbReference type="ARBA" id="ARBA00023273"/>
    </source>
</evidence>
<dbReference type="Proteomes" id="UP001642483">
    <property type="component" value="Unassembled WGS sequence"/>
</dbReference>
<evidence type="ECO:0000259" key="7">
    <source>
        <dbReference type="PROSITE" id="PS50021"/>
    </source>
</evidence>
<dbReference type="InterPro" id="IPR053879">
    <property type="entry name" value="HYDIN_VesB_CFA65-like_Ig"/>
</dbReference>
<dbReference type="EMBL" id="CAWYQH010000097">
    <property type="protein sequence ID" value="CAK8683716.1"/>
    <property type="molecule type" value="Genomic_DNA"/>
</dbReference>
<dbReference type="InterPro" id="IPR058952">
    <property type="entry name" value="Ig_CFAP47"/>
</dbReference>
<keyword evidence="4" id="KW-0969">Cilium</keyword>
<dbReference type="Pfam" id="PF24529">
    <property type="entry name" value="CFAP47"/>
    <property type="match status" value="1"/>
</dbReference>
<evidence type="ECO:0000256" key="4">
    <source>
        <dbReference type="ARBA" id="ARBA00023069"/>
    </source>
</evidence>
<keyword evidence="5" id="KW-0966">Cell projection</keyword>
<feature type="domain" description="Calponin-homology (CH)" evidence="7">
    <location>
        <begin position="1834"/>
        <end position="1964"/>
    </location>
</feature>
<dbReference type="SUPFAM" id="SSF47576">
    <property type="entry name" value="Calponin-homology domain, CH-domain"/>
    <property type="match status" value="1"/>
</dbReference>
<feature type="region of interest" description="Disordered" evidence="6">
    <location>
        <begin position="1475"/>
        <end position="1550"/>
    </location>
</feature>
<evidence type="ECO:0000313" key="9">
    <source>
        <dbReference type="Proteomes" id="UP001642483"/>
    </source>
</evidence>
<comment type="caution">
    <text evidence="8">The sequence shown here is derived from an EMBL/GenBank/DDBJ whole genome shotgun (WGS) entry which is preliminary data.</text>
</comment>
<feature type="compositionally biased region" description="Low complexity" evidence="6">
    <location>
        <begin position="1496"/>
        <end position="1510"/>
    </location>
</feature>
<reference evidence="8 9" key="1">
    <citation type="submission" date="2024-02" db="EMBL/GenBank/DDBJ databases">
        <authorList>
            <person name="Daric V."/>
            <person name="Darras S."/>
        </authorList>
    </citation>
    <scope>NUCLEOTIDE SEQUENCE [LARGE SCALE GENOMIC DNA]</scope>
</reference>
<proteinExistence type="predicted"/>
<dbReference type="InterPro" id="IPR056343">
    <property type="entry name" value="CFAP47_dom"/>
</dbReference>
<dbReference type="Gene3D" id="2.60.40.10">
    <property type="entry name" value="Immunoglobulins"/>
    <property type="match status" value="7"/>
</dbReference>
<accession>A0ABP0FYT5</accession>